<keyword evidence="1" id="KW-0808">Transferase</keyword>
<dbReference type="GO" id="GO:0016020">
    <property type="term" value="C:membrane"/>
    <property type="evidence" value="ECO:0007669"/>
    <property type="project" value="InterPro"/>
</dbReference>
<keyword evidence="5" id="KW-1133">Transmembrane helix</keyword>
<feature type="domain" description="Signal transduction histidine kinase subgroup 3 dimerisation and phosphoacceptor" evidence="6">
    <location>
        <begin position="214"/>
        <end position="280"/>
    </location>
</feature>
<dbReference type="Pfam" id="PF07730">
    <property type="entry name" value="HisKA_3"/>
    <property type="match status" value="1"/>
</dbReference>
<dbReference type="SUPFAM" id="SSF55874">
    <property type="entry name" value="ATPase domain of HSP90 chaperone/DNA topoisomerase II/histidine kinase"/>
    <property type="match status" value="1"/>
</dbReference>
<dbReference type="Proteomes" id="UP000504752">
    <property type="component" value="Chromosome"/>
</dbReference>
<feature type="transmembrane region" description="Helical" evidence="5">
    <location>
        <begin position="175"/>
        <end position="196"/>
    </location>
</feature>
<feature type="transmembrane region" description="Helical" evidence="5">
    <location>
        <begin position="109"/>
        <end position="140"/>
    </location>
</feature>
<organism evidence="7 8">
    <name type="scientific">Actinomyces marmotae</name>
    <dbReference type="NCBI Taxonomy" id="2737173"/>
    <lineage>
        <taxon>Bacteria</taxon>
        <taxon>Bacillati</taxon>
        <taxon>Actinomycetota</taxon>
        <taxon>Actinomycetes</taxon>
        <taxon>Actinomycetales</taxon>
        <taxon>Actinomycetaceae</taxon>
        <taxon>Actinomyces</taxon>
    </lineage>
</organism>
<proteinExistence type="predicted"/>
<dbReference type="InterPro" id="IPR036890">
    <property type="entry name" value="HATPase_C_sf"/>
</dbReference>
<dbReference type="AlphaFoldDB" id="A0A6M8B7M2"/>
<dbReference type="GO" id="GO:0000155">
    <property type="term" value="F:phosphorelay sensor kinase activity"/>
    <property type="evidence" value="ECO:0007669"/>
    <property type="project" value="InterPro"/>
</dbReference>
<dbReference type="EMBL" id="CP053642">
    <property type="protein sequence ID" value="QKD80590.1"/>
    <property type="molecule type" value="Genomic_DNA"/>
</dbReference>
<dbReference type="PANTHER" id="PTHR24421">
    <property type="entry name" value="NITRATE/NITRITE SENSOR PROTEIN NARX-RELATED"/>
    <property type="match status" value="1"/>
</dbReference>
<dbReference type="Gene3D" id="1.20.5.1930">
    <property type="match status" value="1"/>
</dbReference>
<evidence type="ECO:0000256" key="2">
    <source>
        <dbReference type="ARBA" id="ARBA00022777"/>
    </source>
</evidence>
<sequence>MSGRTPGQAPTSSPEPSWRDWRATWPGAPGWLGVDWEASIWIGFLLPMIAFLLASRASLWAKILGACGLAAFAVIYVIEVSLIAKRANFARLAPASRPREEFAPAIRPLVLLGLCAVASTIAITWYSTVFLPYFCAIVLFTTRLRTGLMASAGMCLAALAALAVILAVGPGEPGLVYMTLGCITSSGFVVLSRFFAEQEAQRARQARAEAAMAEREEIGRDVHDILGHSLTVLTLKAEVAQRLLRRDPEAAERELAEVIDLSRAALADVRATATRLRTPDLASQIESSRTAFAAAGIDAEFTGRPEDLPLGQRELASWALREATTNILRHAGATAVRVALSPGRVVVADNGRGLNGAPEGNGLRGLRKRVETSGGEVRLVSPAPHPIPSPGGAGPGGAGPGGAGPGTEMEVLL</sequence>
<accession>A0A6M8B7M2</accession>
<keyword evidence="5" id="KW-0472">Membrane</keyword>
<evidence type="ECO:0000256" key="5">
    <source>
        <dbReference type="SAM" id="Phobius"/>
    </source>
</evidence>
<feature type="region of interest" description="Disordered" evidence="4">
    <location>
        <begin position="376"/>
        <end position="413"/>
    </location>
</feature>
<feature type="transmembrane region" description="Helical" evidence="5">
    <location>
        <begin position="38"/>
        <end position="56"/>
    </location>
</feature>
<reference evidence="7 8" key="1">
    <citation type="submission" date="2020-05" db="EMBL/GenBank/DDBJ databases">
        <title>Actinomyces sp. zg-325.</title>
        <authorList>
            <person name="Yang C."/>
        </authorList>
    </citation>
    <scope>NUCLEOTIDE SEQUENCE [LARGE SCALE GENOMIC DNA]</scope>
    <source>
        <strain evidence="8">zg-325</strain>
    </source>
</reference>
<keyword evidence="2 7" id="KW-0418">Kinase</keyword>
<evidence type="ECO:0000259" key="6">
    <source>
        <dbReference type="Pfam" id="PF07730"/>
    </source>
</evidence>
<evidence type="ECO:0000256" key="1">
    <source>
        <dbReference type="ARBA" id="ARBA00022679"/>
    </source>
</evidence>
<dbReference type="InterPro" id="IPR050482">
    <property type="entry name" value="Sensor_HK_TwoCompSys"/>
</dbReference>
<keyword evidence="8" id="KW-1185">Reference proteome</keyword>
<dbReference type="InterPro" id="IPR011712">
    <property type="entry name" value="Sig_transdc_His_kin_sub3_dim/P"/>
</dbReference>
<feature type="transmembrane region" description="Helical" evidence="5">
    <location>
        <begin position="63"/>
        <end position="84"/>
    </location>
</feature>
<dbReference type="KEGG" id="amam:HPC72_03725"/>
<keyword evidence="3" id="KW-0902">Two-component regulatory system</keyword>
<dbReference type="PANTHER" id="PTHR24421:SF63">
    <property type="entry name" value="SENSOR HISTIDINE KINASE DESK"/>
    <property type="match status" value="1"/>
</dbReference>
<dbReference type="Gene3D" id="3.30.565.10">
    <property type="entry name" value="Histidine kinase-like ATPase, C-terminal domain"/>
    <property type="match status" value="1"/>
</dbReference>
<dbReference type="CDD" id="cd16917">
    <property type="entry name" value="HATPase_UhpB-NarQ-NarX-like"/>
    <property type="match status" value="1"/>
</dbReference>
<keyword evidence="5" id="KW-0812">Transmembrane</keyword>
<dbReference type="GO" id="GO:0046983">
    <property type="term" value="F:protein dimerization activity"/>
    <property type="evidence" value="ECO:0007669"/>
    <property type="project" value="InterPro"/>
</dbReference>
<feature type="compositionally biased region" description="Gly residues" evidence="4">
    <location>
        <begin position="391"/>
        <end position="405"/>
    </location>
</feature>
<feature type="transmembrane region" description="Helical" evidence="5">
    <location>
        <begin position="147"/>
        <end position="169"/>
    </location>
</feature>
<gene>
    <name evidence="7" type="ORF">HPC72_03725</name>
</gene>
<protein>
    <submittedName>
        <fullName evidence="7">Two-component sensor histidine kinase</fullName>
    </submittedName>
</protein>
<name>A0A6M8B7M2_9ACTO</name>
<evidence type="ECO:0000313" key="7">
    <source>
        <dbReference type="EMBL" id="QKD80590.1"/>
    </source>
</evidence>
<evidence type="ECO:0000313" key="8">
    <source>
        <dbReference type="Proteomes" id="UP000504752"/>
    </source>
</evidence>
<evidence type="ECO:0000256" key="4">
    <source>
        <dbReference type="SAM" id="MobiDB-lite"/>
    </source>
</evidence>
<evidence type="ECO:0000256" key="3">
    <source>
        <dbReference type="ARBA" id="ARBA00023012"/>
    </source>
</evidence>